<feature type="domain" description="HTH cro/C1-type" evidence="1">
    <location>
        <begin position="2"/>
        <end position="40"/>
    </location>
</feature>
<evidence type="ECO:0000259" key="1">
    <source>
        <dbReference type="PROSITE" id="PS50943"/>
    </source>
</evidence>
<dbReference type="Proteomes" id="UP000225379">
    <property type="component" value="Unassembled WGS sequence"/>
</dbReference>
<dbReference type="InterPro" id="IPR010982">
    <property type="entry name" value="Lambda_DNA-bd_dom_sf"/>
</dbReference>
<protein>
    <recommendedName>
        <fullName evidence="1">HTH cro/C1-type domain-containing protein</fullName>
    </recommendedName>
</protein>
<evidence type="ECO:0000313" key="3">
    <source>
        <dbReference type="Proteomes" id="UP000225379"/>
    </source>
</evidence>
<dbReference type="SUPFAM" id="SSF47413">
    <property type="entry name" value="lambda repressor-like DNA-binding domains"/>
    <property type="match status" value="1"/>
</dbReference>
<dbReference type="PROSITE" id="PS50943">
    <property type="entry name" value="HTH_CROC1"/>
    <property type="match status" value="1"/>
</dbReference>
<keyword evidence="3" id="KW-1185">Reference proteome</keyword>
<name>A0A2B8BJP8_9PROT</name>
<dbReference type="Pfam" id="PF01381">
    <property type="entry name" value="HTH_3"/>
    <property type="match status" value="1"/>
</dbReference>
<accession>A0A2B8BJP8</accession>
<dbReference type="GO" id="GO:0003677">
    <property type="term" value="F:DNA binding"/>
    <property type="evidence" value="ECO:0007669"/>
    <property type="project" value="InterPro"/>
</dbReference>
<comment type="caution">
    <text evidence="2">The sequence shown here is derived from an EMBL/GenBank/DDBJ whole genome shotgun (WGS) entry which is preliminary data.</text>
</comment>
<organism evidence="2 3">
    <name type="scientific">Azospirillum palustre</name>
    <dbReference type="NCBI Taxonomy" id="2044885"/>
    <lineage>
        <taxon>Bacteria</taxon>
        <taxon>Pseudomonadati</taxon>
        <taxon>Pseudomonadota</taxon>
        <taxon>Alphaproteobacteria</taxon>
        <taxon>Rhodospirillales</taxon>
        <taxon>Azospirillaceae</taxon>
        <taxon>Azospirillum</taxon>
    </lineage>
</organism>
<dbReference type="CDD" id="cd00093">
    <property type="entry name" value="HTH_XRE"/>
    <property type="match status" value="1"/>
</dbReference>
<dbReference type="Gene3D" id="1.10.260.40">
    <property type="entry name" value="lambda repressor-like DNA-binding domains"/>
    <property type="match status" value="1"/>
</dbReference>
<sequence>MRLTGISQTYLSFLERSLHSPSLSYMSLLARVVGKPLHELLEP</sequence>
<dbReference type="EMBL" id="PDKW01000037">
    <property type="protein sequence ID" value="PGH59016.1"/>
    <property type="molecule type" value="Genomic_DNA"/>
</dbReference>
<reference evidence="3" key="1">
    <citation type="submission" date="2017-10" db="EMBL/GenBank/DDBJ databases">
        <authorList>
            <person name="Kravchenko I.K."/>
            <person name="Grouzdev D.S."/>
        </authorList>
    </citation>
    <scope>NUCLEOTIDE SEQUENCE [LARGE SCALE GENOMIC DNA]</scope>
    <source>
        <strain evidence="3">B2</strain>
    </source>
</reference>
<dbReference type="AlphaFoldDB" id="A0A2B8BJP8"/>
<proteinExistence type="predicted"/>
<dbReference type="InterPro" id="IPR001387">
    <property type="entry name" value="Cro/C1-type_HTH"/>
</dbReference>
<evidence type="ECO:0000313" key="2">
    <source>
        <dbReference type="EMBL" id="PGH59016.1"/>
    </source>
</evidence>
<gene>
    <name evidence="2" type="ORF">CRT60_03260</name>
</gene>